<name>A0ACC6M3R5_9BACI</name>
<evidence type="ECO:0000313" key="2">
    <source>
        <dbReference type="Proteomes" id="UP001277972"/>
    </source>
</evidence>
<keyword evidence="2" id="KW-1185">Reference proteome</keyword>
<dbReference type="EMBL" id="JAWZSR010000003">
    <property type="protein sequence ID" value="MDX8045599.1"/>
    <property type="molecule type" value="Genomic_DNA"/>
</dbReference>
<accession>A0ACC6M3R5</accession>
<sequence length="421" mass="47115">MGSFIKKDILLFLRDRKEVVIALLLPLVLIFIFNFAFAGLIDDDEIELDLQLGLVNKDQSVAVKDELTEKLIEDGDFQPEEATVIAEQALDFEPAEIIKNSLENEGMDQWMTVHPLNEEQAKEQVTSEEIDAMLVIPEQFTVESLYAGITGKSPDVSLEYRLTEETMSNGAIYTIITGIIDHLNYQFVIGQVADDNAVELIEPKGGVERLGAGEDFTIAQYYTIAMGILFALFLSMTVASKTSEEIRLHAFDRILITNSHPILFLMGKMVSTFLLAWLQMMLVFALANVLLDVFPDRSWAFWLGMMLVTAFFALAVAGIAAFFTSISLRITNLEAAHGVLNLVIMVFALLGGNFVPRFVFPGFLQKMSDWTPNGRTLSILTDWLQYQQWSSLIIPSIILTSFGIIMTLIGLVIYPKRGRES</sequence>
<dbReference type="Proteomes" id="UP001277972">
    <property type="component" value="Unassembled WGS sequence"/>
</dbReference>
<reference evidence="1" key="1">
    <citation type="submission" date="2023-11" db="EMBL/GenBank/DDBJ databases">
        <title>Gracilibacillus pellucida a moderately halophilic bacterium isolated from saline soil in Xinjiang province.</title>
        <authorList>
            <person name="Zhang Z."/>
            <person name="Tan F."/>
            <person name="Wang Y."/>
            <person name="Xia M."/>
        </authorList>
    </citation>
    <scope>NUCLEOTIDE SEQUENCE</scope>
    <source>
        <strain evidence="1">S3-1-1</strain>
    </source>
</reference>
<proteinExistence type="predicted"/>
<organism evidence="1 2">
    <name type="scientific">Gracilibacillus pellucidus</name>
    <dbReference type="NCBI Taxonomy" id="3095368"/>
    <lineage>
        <taxon>Bacteria</taxon>
        <taxon>Bacillati</taxon>
        <taxon>Bacillota</taxon>
        <taxon>Bacilli</taxon>
        <taxon>Bacillales</taxon>
        <taxon>Bacillaceae</taxon>
        <taxon>Gracilibacillus</taxon>
    </lineage>
</organism>
<comment type="caution">
    <text evidence="1">The sequence shown here is derived from an EMBL/GenBank/DDBJ whole genome shotgun (WGS) entry which is preliminary data.</text>
</comment>
<protein>
    <submittedName>
        <fullName evidence="1">ABC transporter permease</fullName>
    </submittedName>
</protein>
<gene>
    <name evidence="1" type="ORF">SH601_06320</name>
</gene>
<evidence type="ECO:0000313" key="1">
    <source>
        <dbReference type="EMBL" id="MDX8045599.1"/>
    </source>
</evidence>